<evidence type="ECO:0000313" key="1">
    <source>
        <dbReference type="EMBL" id="CAD8049373.1"/>
    </source>
</evidence>
<dbReference type="AlphaFoldDB" id="A0A8S1K4R4"/>
<name>A0A8S1K4R4_PARPR</name>
<gene>
    <name evidence="1" type="ORF">PPRIM_AZ9-3.1.T0130432</name>
</gene>
<proteinExistence type="predicted"/>
<reference evidence="1" key="1">
    <citation type="submission" date="2021-01" db="EMBL/GenBank/DDBJ databases">
        <authorList>
            <consortium name="Genoscope - CEA"/>
            <person name="William W."/>
        </authorList>
    </citation>
    <scope>NUCLEOTIDE SEQUENCE</scope>
</reference>
<sequence>MFQQNDYPTENISLLNQIFQDLKQQDLIQQREDQSQKKQFLSVINKLVVQFQEEKEFKVDQFKTALEIMIVLLKNDFKKSSKNIEIKAWNNYAKKFIKEFDIVRLYLSVLSFLDYDQEQIEDQINIIVEIFKYYSSDQELYSLMIDLIYDWSFQKSPQWLLLIENLCQIIIENNQNLPINIRALRMLNSLFLQNSNFKIIEKYGILNQLQNIVYLYIDNSTLCVEVTRLFSILVFRYTQEFLQIFVKFNFIISIFIQHLDNDQIVLHTIRILGCFLKAEAFISGFMNMEILRLFTEWSQKIGNQNLNLSQLKKTSIIMLLIIELLIEENKLSQQAIEDYLIQFCTNIIDHLTVDLQICTKVYQIISKFTINKKINNQIFNCKTFKCITNSYIVQKYEKQFQLTVLQFFNSLILSDIEKIDLIISSTISQQLLMSIQNQFDYDSYQEIDGKITLEILRYIQLVSQDSIKCSVVWSTDSIQKLFYQIQQSTLRKDVRLIELFLNILSIYSQLEITEDFIITNTNTLLKIIEDNILSYEICDDFANILQNLINSQNNNIHLLIDQFVPLSLIIIKNQPEQQTLVLRFFDIYEQISKIDLQSRLRIQDLCSIVMQEFEQEKFIHPYLNTLNEYIGRCSFSYQNLLTKEARDYLVNGIHCKLYKDDGSVSSLLVFITPDLASIWCKHHGDSNTKQKWRLATKHVISIKDYLNDVEGWRLSPFKKFGKKKIDINSCFTITGNIILNKQIQLQNFHICAPTALDKYKMFEYLRALVQIN</sequence>
<accession>A0A8S1K4R4</accession>
<dbReference type="Proteomes" id="UP000688137">
    <property type="component" value="Unassembled WGS sequence"/>
</dbReference>
<evidence type="ECO:0000313" key="2">
    <source>
        <dbReference type="Proteomes" id="UP000688137"/>
    </source>
</evidence>
<comment type="caution">
    <text evidence="1">The sequence shown here is derived from an EMBL/GenBank/DDBJ whole genome shotgun (WGS) entry which is preliminary data.</text>
</comment>
<protein>
    <submittedName>
        <fullName evidence="1">Uncharacterized protein</fullName>
    </submittedName>
</protein>
<dbReference type="EMBL" id="CAJJDM010000010">
    <property type="protein sequence ID" value="CAD8049373.1"/>
    <property type="molecule type" value="Genomic_DNA"/>
</dbReference>
<dbReference type="OMA" id="HICAPTA"/>
<keyword evidence="2" id="KW-1185">Reference proteome</keyword>
<organism evidence="1 2">
    <name type="scientific">Paramecium primaurelia</name>
    <dbReference type="NCBI Taxonomy" id="5886"/>
    <lineage>
        <taxon>Eukaryota</taxon>
        <taxon>Sar</taxon>
        <taxon>Alveolata</taxon>
        <taxon>Ciliophora</taxon>
        <taxon>Intramacronucleata</taxon>
        <taxon>Oligohymenophorea</taxon>
        <taxon>Peniculida</taxon>
        <taxon>Parameciidae</taxon>
        <taxon>Paramecium</taxon>
    </lineage>
</organism>